<dbReference type="PANTHER" id="PTHR42711:SF5">
    <property type="entry name" value="ABC TRANSPORTER ATP-BINDING PROTEIN NATA"/>
    <property type="match status" value="1"/>
</dbReference>
<organism evidence="8 9">
    <name type="scientific">Actinopolyspora righensis</name>
    <dbReference type="NCBI Taxonomy" id="995060"/>
    <lineage>
        <taxon>Bacteria</taxon>
        <taxon>Bacillati</taxon>
        <taxon>Actinomycetota</taxon>
        <taxon>Actinomycetes</taxon>
        <taxon>Actinopolysporales</taxon>
        <taxon>Actinopolysporaceae</taxon>
        <taxon>Actinopolyspora</taxon>
        <taxon>Actinopolyspora alba group</taxon>
    </lineage>
</organism>
<dbReference type="GO" id="GO:0005886">
    <property type="term" value="C:plasma membrane"/>
    <property type="evidence" value="ECO:0007669"/>
    <property type="project" value="UniProtKB-SubCell"/>
</dbReference>
<dbReference type="NCBIfam" id="TIGR01188">
    <property type="entry name" value="drrA"/>
    <property type="match status" value="1"/>
</dbReference>
<accession>A0A1I6Y8M8</accession>
<evidence type="ECO:0000259" key="7">
    <source>
        <dbReference type="PROSITE" id="PS50893"/>
    </source>
</evidence>
<keyword evidence="5" id="KW-0046">Antibiotic resistance</keyword>
<dbReference type="InterPro" id="IPR003439">
    <property type="entry name" value="ABC_transporter-like_ATP-bd"/>
</dbReference>
<proteinExistence type="inferred from homology"/>
<dbReference type="STRING" id="995060.SAMN04487904_102303"/>
<dbReference type="Gene3D" id="3.40.50.300">
    <property type="entry name" value="P-loop containing nucleotide triphosphate hydrolases"/>
    <property type="match status" value="1"/>
</dbReference>
<dbReference type="SUPFAM" id="SSF52540">
    <property type="entry name" value="P-loop containing nucleoside triphosphate hydrolases"/>
    <property type="match status" value="1"/>
</dbReference>
<evidence type="ECO:0000256" key="3">
    <source>
        <dbReference type="ARBA" id="ARBA00022741"/>
    </source>
</evidence>
<keyword evidence="4 8" id="KW-0067">ATP-binding</keyword>
<dbReference type="GO" id="GO:1900753">
    <property type="term" value="P:doxorubicin transport"/>
    <property type="evidence" value="ECO:0007669"/>
    <property type="project" value="InterPro"/>
</dbReference>
<dbReference type="Pfam" id="PF13732">
    <property type="entry name" value="DrrA1-3_C"/>
    <property type="match status" value="1"/>
</dbReference>
<dbReference type="InterPro" id="IPR050763">
    <property type="entry name" value="ABC_transporter_ATP-binding"/>
</dbReference>
<keyword evidence="2" id="KW-0813">Transport</keyword>
<dbReference type="PROSITE" id="PS50893">
    <property type="entry name" value="ABC_TRANSPORTER_2"/>
    <property type="match status" value="1"/>
</dbReference>
<evidence type="ECO:0000313" key="8">
    <source>
        <dbReference type="EMBL" id="SFT46836.1"/>
    </source>
</evidence>
<evidence type="ECO:0000256" key="6">
    <source>
        <dbReference type="ARBA" id="ARBA00049985"/>
    </source>
</evidence>
<dbReference type="InterPro" id="IPR005894">
    <property type="entry name" value="DrrA"/>
</dbReference>
<keyword evidence="9" id="KW-1185">Reference proteome</keyword>
<dbReference type="SMART" id="SM00382">
    <property type="entry name" value="AAA"/>
    <property type="match status" value="1"/>
</dbReference>
<evidence type="ECO:0000256" key="1">
    <source>
        <dbReference type="ARBA" id="ARBA00004413"/>
    </source>
</evidence>
<dbReference type="Proteomes" id="UP000199165">
    <property type="component" value="Unassembled WGS sequence"/>
</dbReference>
<dbReference type="RefSeq" id="WP_092974425.1">
    <property type="nucleotide sequence ID" value="NZ_FPAT01000002.1"/>
</dbReference>
<dbReference type="PANTHER" id="PTHR42711">
    <property type="entry name" value="ABC TRANSPORTER ATP-BINDING PROTEIN"/>
    <property type="match status" value="1"/>
</dbReference>
<sequence length="305" mass="33542">MTAVVCENLRKRFGDSDAVAGIDFKVEEGDKFAFLGPNGAGKTTTVGILSTLLRPTEGRATVAGFDVVRNPDRVRDRIGLVFQEQVSDGDLTAEENLMLHSVLYGVPRAEARKRMVSLLELMGLADRRHHRVTTLSGGMRRRLEIARCLMHDPRLLFLDEPTAGLDPHARVMVWELLDRLREERGITLFLTTHYLAEAERCDRVAILDRGTLVADGTPQGLEATVGADSIQLRTSDDALAARNARSALGLEVSDHPEGIRIHAANGPELVPRLCSELGVTVDSVSVSRPSLEDVFMHYTGHAFQE</sequence>
<dbReference type="InterPro" id="IPR027417">
    <property type="entry name" value="P-loop_NTPase"/>
</dbReference>
<dbReference type="AlphaFoldDB" id="A0A1I6Y8M8"/>
<dbReference type="GO" id="GO:0005524">
    <property type="term" value="F:ATP binding"/>
    <property type="evidence" value="ECO:0007669"/>
    <property type="project" value="UniProtKB-KW"/>
</dbReference>
<dbReference type="InterPro" id="IPR017871">
    <property type="entry name" value="ABC_transporter-like_CS"/>
</dbReference>
<protein>
    <submittedName>
        <fullName evidence="8">ABC-2 type transport system ATP-binding protein</fullName>
    </submittedName>
</protein>
<dbReference type="GO" id="GO:0043215">
    <property type="term" value="P:daunorubicin transport"/>
    <property type="evidence" value="ECO:0007669"/>
    <property type="project" value="InterPro"/>
</dbReference>
<dbReference type="Pfam" id="PF00005">
    <property type="entry name" value="ABC_tran"/>
    <property type="match status" value="1"/>
</dbReference>
<dbReference type="InterPro" id="IPR025302">
    <property type="entry name" value="DrrA1/2-like_C"/>
</dbReference>
<evidence type="ECO:0000313" key="9">
    <source>
        <dbReference type="Proteomes" id="UP000199165"/>
    </source>
</evidence>
<evidence type="ECO:0000256" key="5">
    <source>
        <dbReference type="ARBA" id="ARBA00023251"/>
    </source>
</evidence>
<keyword evidence="3" id="KW-0547">Nucleotide-binding</keyword>
<dbReference type="GO" id="GO:0016887">
    <property type="term" value="F:ATP hydrolysis activity"/>
    <property type="evidence" value="ECO:0007669"/>
    <property type="project" value="InterPro"/>
</dbReference>
<dbReference type="EMBL" id="FPAT01000002">
    <property type="protein sequence ID" value="SFT46836.1"/>
    <property type="molecule type" value="Genomic_DNA"/>
</dbReference>
<dbReference type="InterPro" id="IPR003593">
    <property type="entry name" value="AAA+_ATPase"/>
</dbReference>
<comment type="similarity">
    <text evidence="6">Belongs to the ABC transporter superfamily. Drug exporter-1 (DrugE1) (TC 3.A.1.105) family.</text>
</comment>
<gene>
    <name evidence="8" type="ORF">SAMN04487904_102303</name>
</gene>
<dbReference type="PROSITE" id="PS00211">
    <property type="entry name" value="ABC_TRANSPORTER_1"/>
    <property type="match status" value="1"/>
</dbReference>
<reference evidence="9" key="1">
    <citation type="submission" date="2016-10" db="EMBL/GenBank/DDBJ databases">
        <authorList>
            <person name="Varghese N."/>
            <person name="Submissions S."/>
        </authorList>
    </citation>
    <scope>NUCLEOTIDE SEQUENCE [LARGE SCALE GENOMIC DNA]</scope>
    <source>
        <strain evidence="9">DSM 45501</strain>
    </source>
</reference>
<name>A0A1I6Y8M8_9ACTN</name>
<comment type="subcellular location">
    <subcellularLocation>
        <location evidence="1">Cell membrane</location>
        <topology evidence="1">Peripheral membrane protein</topology>
        <orientation evidence="1">Cytoplasmic side</orientation>
    </subcellularLocation>
</comment>
<dbReference type="GO" id="GO:0046677">
    <property type="term" value="P:response to antibiotic"/>
    <property type="evidence" value="ECO:0007669"/>
    <property type="project" value="UniProtKB-KW"/>
</dbReference>
<evidence type="ECO:0000256" key="4">
    <source>
        <dbReference type="ARBA" id="ARBA00022840"/>
    </source>
</evidence>
<evidence type="ECO:0000256" key="2">
    <source>
        <dbReference type="ARBA" id="ARBA00022448"/>
    </source>
</evidence>
<feature type="domain" description="ABC transporter" evidence="7">
    <location>
        <begin position="4"/>
        <end position="234"/>
    </location>
</feature>